<feature type="signal peptide" evidence="3">
    <location>
        <begin position="1"/>
        <end position="20"/>
    </location>
</feature>
<dbReference type="Pfam" id="PF11954">
    <property type="entry name" value="DUF3471"/>
    <property type="match status" value="1"/>
</dbReference>
<dbReference type="InterPro" id="IPR001466">
    <property type="entry name" value="Beta-lactam-related"/>
</dbReference>
<dbReference type="PANTHER" id="PTHR46825">
    <property type="entry name" value="D-ALANYL-D-ALANINE-CARBOXYPEPTIDASE/ENDOPEPTIDASE AMPH"/>
    <property type="match status" value="1"/>
</dbReference>
<dbReference type="STRING" id="1121884.SAMN02745131_01972"/>
<evidence type="ECO:0000313" key="7">
    <source>
        <dbReference type="Proteomes" id="UP000184048"/>
    </source>
</evidence>
<dbReference type="InterPro" id="IPR021860">
    <property type="entry name" value="Peptidase_S12_Pab87-rel_C"/>
</dbReference>
<evidence type="ECO:0000259" key="4">
    <source>
        <dbReference type="Pfam" id="PF00144"/>
    </source>
</evidence>
<dbReference type="SUPFAM" id="SSF56601">
    <property type="entry name" value="beta-lactamase/transpeptidase-like"/>
    <property type="match status" value="1"/>
</dbReference>
<evidence type="ECO:0000313" key="6">
    <source>
        <dbReference type="EMBL" id="SHF18384.1"/>
    </source>
</evidence>
<dbReference type="Proteomes" id="UP000184048">
    <property type="component" value="Unassembled WGS sequence"/>
</dbReference>
<protein>
    <submittedName>
        <fullName evidence="6">CubicO group peptidase, beta-lactamase class C family</fullName>
    </submittedName>
</protein>
<evidence type="ECO:0000256" key="2">
    <source>
        <dbReference type="ARBA" id="ARBA00023136"/>
    </source>
</evidence>
<evidence type="ECO:0000256" key="1">
    <source>
        <dbReference type="ARBA" id="ARBA00004370"/>
    </source>
</evidence>
<accession>A0A1M4ZK40</accession>
<dbReference type="InterPro" id="IPR050491">
    <property type="entry name" value="AmpC-like"/>
</dbReference>
<sequence length="447" mass="49905">MRRHLFMLTLLVSYTFSCLAQSITPSLDSLVNVYAQKKGFNGSVLVAQKGKILLEKGYGYKNVAQKTKVDANSLFQYGSITKQFTSALIMYLQEKRKLNINDKLSKYFPELPFADSVTIYNLLTHTSGIFNYTNNGDFMKTEAVKTASREKIFALFNNRPLEFAPGSQFSYSNSGYSLLGYIIEKASGVPYEKLMRQVILEPLGLKTAGFDYAHNTSPDRTIGYNFIRDDKFEPAGIVDSTVAYSAGSLYGSVKDLYAWHQSLQKHALLSPASWQKIYTPFQSKYALGWGMDSAYGKLVAQHGGGIFGYTSMIRRFPDDDVVVIVLSNNSSQHTGDIANNLSAIVFNQPVAWPKEHKFVQVPVEKLKAYEGEYEIGPNFMLKISLVNGILQAEPTGQPKTELQPESEDTFYIAEADAELVFEKDASGKVTGAKLFQGKRINPIKKIK</sequence>
<dbReference type="Gene3D" id="3.40.710.10">
    <property type="entry name" value="DD-peptidase/beta-lactamase superfamily"/>
    <property type="match status" value="1"/>
</dbReference>
<organism evidence="6 7">
    <name type="scientific">Flavisolibacter ginsengisoli DSM 18119</name>
    <dbReference type="NCBI Taxonomy" id="1121884"/>
    <lineage>
        <taxon>Bacteria</taxon>
        <taxon>Pseudomonadati</taxon>
        <taxon>Bacteroidota</taxon>
        <taxon>Chitinophagia</taxon>
        <taxon>Chitinophagales</taxon>
        <taxon>Chitinophagaceae</taxon>
        <taxon>Flavisolibacter</taxon>
    </lineage>
</organism>
<feature type="domain" description="Beta-lactamase-related" evidence="4">
    <location>
        <begin position="42"/>
        <end position="336"/>
    </location>
</feature>
<keyword evidence="7" id="KW-1185">Reference proteome</keyword>
<evidence type="ECO:0000259" key="5">
    <source>
        <dbReference type="Pfam" id="PF11954"/>
    </source>
</evidence>
<dbReference type="GO" id="GO:0016020">
    <property type="term" value="C:membrane"/>
    <property type="evidence" value="ECO:0007669"/>
    <property type="project" value="UniProtKB-SubCell"/>
</dbReference>
<dbReference type="Pfam" id="PF00144">
    <property type="entry name" value="Beta-lactamase"/>
    <property type="match status" value="1"/>
</dbReference>
<gene>
    <name evidence="6" type="ORF">SAMN02745131_01972</name>
</gene>
<comment type="subcellular location">
    <subcellularLocation>
        <location evidence="1">Membrane</location>
    </subcellularLocation>
</comment>
<dbReference type="PANTHER" id="PTHR46825:SF11">
    <property type="entry name" value="PENICILLIN-BINDING PROTEIN 4"/>
    <property type="match status" value="1"/>
</dbReference>
<reference evidence="6 7" key="1">
    <citation type="submission" date="2016-11" db="EMBL/GenBank/DDBJ databases">
        <authorList>
            <person name="Jaros S."/>
            <person name="Januszkiewicz K."/>
            <person name="Wedrychowicz H."/>
        </authorList>
    </citation>
    <scope>NUCLEOTIDE SEQUENCE [LARGE SCALE GENOMIC DNA]</scope>
    <source>
        <strain evidence="6 7">DSM 18119</strain>
    </source>
</reference>
<dbReference type="EMBL" id="FQUU01000007">
    <property type="protein sequence ID" value="SHF18384.1"/>
    <property type="molecule type" value="Genomic_DNA"/>
</dbReference>
<feature type="chain" id="PRO_5012183403" evidence="3">
    <location>
        <begin position="21"/>
        <end position="447"/>
    </location>
</feature>
<feature type="domain" description="Peptidase S12 Pab87-related C-terminal" evidence="5">
    <location>
        <begin position="359"/>
        <end position="435"/>
    </location>
</feature>
<proteinExistence type="predicted"/>
<name>A0A1M4ZK40_9BACT</name>
<dbReference type="RefSeq" id="WP_072835171.1">
    <property type="nucleotide sequence ID" value="NZ_FQUU01000007.1"/>
</dbReference>
<keyword evidence="3" id="KW-0732">Signal</keyword>
<dbReference type="InterPro" id="IPR012338">
    <property type="entry name" value="Beta-lactam/transpept-like"/>
</dbReference>
<keyword evidence="2" id="KW-0472">Membrane</keyword>
<evidence type="ECO:0000256" key="3">
    <source>
        <dbReference type="SAM" id="SignalP"/>
    </source>
</evidence>
<dbReference type="AlphaFoldDB" id="A0A1M4ZK40"/>